<accession>A0A432XFL6</accession>
<evidence type="ECO:0000256" key="1">
    <source>
        <dbReference type="SAM" id="MobiDB-lite"/>
    </source>
</evidence>
<dbReference type="PROSITE" id="PS51257">
    <property type="entry name" value="PROKAR_LIPOPROTEIN"/>
    <property type="match status" value="1"/>
</dbReference>
<dbReference type="OrthoDB" id="237393at2"/>
<dbReference type="STRING" id="519452.SAMN04488139_1747"/>
<comment type="caution">
    <text evidence="3">The sequence shown here is derived from an EMBL/GenBank/DDBJ whole genome shotgun (WGS) entry which is preliminary data.</text>
</comment>
<keyword evidence="2" id="KW-0732">Signal</keyword>
<evidence type="ECO:0008006" key="5">
    <source>
        <dbReference type="Google" id="ProtNLM"/>
    </source>
</evidence>
<name>A0A432XFL6_9GAMM</name>
<protein>
    <recommendedName>
        <fullName evidence="5">Serine/threonine protein kinase</fullName>
    </recommendedName>
</protein>
<evidence type="ECO:0000313" key="3">
    <source>
        <dbReference type="EMBL" id="RUO47553.1"/>
    </source>
</evidence>
<reference evidence="4" key="1">
    <citation type="journal article" date="2018" name="Front. Microbiol.">
        <title>Genome-Based Analysis Reveals the Taxonomy and Diversity of the Family Idiomarinaceae.</title>
        <authorList>
            <person name="Liu Y."/>
            <person name="Lai Q."/>
            <person name="Shao Z."/>
        </authorList>
    </citation>
    <scope>NUCLEOTIDE SEQUENCE [LARGE SCALE GENOMIC DNA]</scope>
    <source>
        <strain evidence="4">908033</strain>
    </source>
</reference>
<dbReference type="RefSeq" id="WP_092840548.1">
    <property type="nucleotide sequence ID" value="NZ_FPCF01000003.1"/>
</dbReference>
<feature type="chain" id="PRO_5019009375" description="Serine/threonine protein kinase" evidence="2">
    <location>
        <begin position="20"/>
        <end position="535"/>
    </location>
</feature>
<keyword evidence="4" id="KW-1185">Reference proteome</keyword>
<dbReference type="PANTHER" id="PTHR41339:SF1">
    <property type="entry name" value="SECRETED PROTEIN"/>
    <property type="match status" value="1"/>
</dbReference>
<dbReference type="AlphaFoldDB" id="A0A432XFL6"/>
<sequence>MKLQTLFKVTAIASALALAGCGGDISVNPTVNDNSTNNSGNTVNNPPAEGGGGDSGTENICAVHNGVQGAFDGRDCEYNLEFASRNVEITEDVTFAELPDGGVHVFDGALLIGEDCDTTTACSIEENGPVMTVEPGATLAFTSGEAIIRVARGAKLNAIGTFDKPVTFTSANAFTRFDVVGNGPRFADWGGIIVNGQGITNQCTDAQRDADTCNVASEGIVSYYGGNDNADDSGSMKYAKIWYAGSGPRAGGDGDDLNSLTLNAVGSGSSYEFVHIHQGYDDGIEFFGGAANVKHVVFTDTQDDSMDIDAGWQGNAQFLFIKHGTVNVDGTDVFMGNGGFEADGEKNSGPDYSQAPTSRPNIANVTVVTTDGLSTRDNDPSTAMKFDDNFQGQLYNFLLVKDDVSTNDTRCILFTGDGELGVTGGDLNFFNSAMACVAENEFTSSALFADGTSRQEWFDNGGVNARLGGNASVFAPDGFSTDMSSADITVTANDLSTLGNSFFDTVDYIGAVSSTDTSSEWYQWVQTALTAAEQD</sequence>
<organism evidence="3 4">
    <name type="scientific">Pseudidiomarina donghaiensis</name>
    <dbReference type="NCBI Taxonomy" id="519452"/>
    <lineage>
        <taxon>Bacteria</taxon>
        <taxon>Pseudomonadati</taxon>
        <taxon>Pseudomonadota</taxon>
        <taxon>Gammaproteobacteria</taxon>
        <taxon>Alteromonadales</taxon>
        <taxon>Idiomarinaceae</taxon>
        <taxon>Pseudidiomarina</taxon>
    </lineage>
</organism>
<dbReference type="PANTHER" id="PTHR41339">
    <property type="entry name" value="LIPL48"/>
    <property type="match status" value="1"/>
</dbReference>
<feature type="region of interest" description="Disordered" evidence="1">
    <location>
        <begin position="32"/>
        <end position="57"/>
    </location>
</feature>
<feature type="compositionally biased region" description="Low complexity" evidence="1">
    <location>
        <begin position="32"/>
        <end position="45"/>
    </location>
</feature>
<gene>
    <name evidence="3" type="ORF">CWE24_09620</name>
</gene>
<proteinExistence type="predicted"/>
<feature type="signal peptide" evidence="2">
    <location>
        <begin position="1"/>
        <end position="19"/>
    </location>
</feature>
<evidence type="ECO:0000256" key="2">
    <source>
        <dbReference type="SAM" id="SignalP"/>
    </source>
</evidence>
<evidence type="ECO:0000313" key="4">
    <source>
        <dbReference type="Proteomes" id="UP000286985"/>
    </source>
</evidence>
<dbReference type="EMBL" id="PIPU01000004">
    <property type="protein sequence ID" value="RUO47553.1"/>
    <property type="molecule type" value="Genomic_DNA"/>
</dbReference>
<dbReference type="Proteomes" id="UP000286985">
    <property type="component" value="Unassembled WGS sequence"/>
</dbReference>